<keyword evidence="2" id="KW-1185">Reference proteome</keyword>
<gene>
    <name evidence="1" type="ordered locus">PCC8801_1874</name>
</gene>
<evidence type="ECO:0000313" key="2">
    <source>
        <dbReference type="Proteomes" id="UP000008204"/>
    </source>
</evidence>
<sequence>MTLDDSESIQAYRNRVMIYANDLWREKDPQKRVTLSMYLADAATTLARLEAEEAKIGV</sequence>
<dbReference type="eggNOG" id="ENOG5033790">
    <property type="taxonomic scope" value="Bacteria"/>
</dbReference>
<proteinExistence type="predicted"/>
<reference evidence="2" key="1">
    <citation type="journal article" date="2011" name="MBio">
        <title>Novel metabolic attributes of the genus Cyanothece, comprising a group of unicellular nitrogen-fixing Cyanobacteria.</title>
        <authorList>
            <person name="Bandyopadhyay A."/>
            <person name="Elvitigala T."/>
            <person name="Welsh E."/>
            <person name="Stockel J."/>
            <person name="Liberton M."/>
            <person name="Min H."/>
            <person name="Sherman L.A."/>
            <person name="Pakrasi H.B."/>
        </authorList>
    </citation>
    <scope>NUCLEOTIDE SEQUENCE [LARGE SCALE GENOMIC DNA]</scope>
    <source>
        <strain evidence="2">PCC 8801</strain>
    </source>
</reference>
<dbReference type="KEGG" id="cyp:PCC8801_1874"/>
<dbReference type="Proteomes" id="UP000008204">
    <property type="component" value="Chromosome"/>
</dbReference>
<dbReference type="HOGENOM" id="CLU_2971864_0_0_3"/>
<dbReference type="STRING" id="41431.PCC8801_1874"/>
<name>B7JXV2_RIPO1</name>
<organism evidence="1 2">
    <name type="scientific">Rippkaea orientalis (strain PCC 8801 / RF-1)</name>
    <name type="common">Cyanothece sp. (strain PCC 8801)</name>
    <dbReference type="NCBI Taxonomy" id="41431"/>
    <lineage>
        <taxon>Bacteria</taxon>
        <taxon>Bacillati</taxon>
        <taxon>Cyanobacteriota</taxon>
        <taxon>Cyanophyceae</taxon>
        <taxon>Oscillatoriophycideae</taxon>
        <taxon>Chroococcales</taxon>
        <taxon>Aphanothecaceae</taxon>
        <taxon>Rippkaea</taxon>
        <taxon>Rippkaea orientalis</taxon>
    </lineage>
</organism>
<accession>B7JXV2</accession>
<dbReference type="AlphaFoldDB" id="B7JXV2"/>
<evidence type="ECO:0000313" key="1">
    <source>
        <dbReference type="EMBL" id="ACK65916.1"/>
    </source>
</evidence>
<dbReference type="EMBL" id="CP001287">
    <property type="protein sequence ID" value="ACK65916.1"/>
    <property type="molecule type" value="Genomic_DNA"/>
</dbReference>
<protein>
    <submittedName>
        <fullName evidence="1">Uncharacterized protein</fullName>
    </submittedName>
</protein>